<evidence type="ECO:0000313" key="1">
    <source>
        <dbReference type="EMBL" id="CAD9142936.1"/>
    </source>
</evidence>
<organism evidence="1">
    <name type="scientific">Alexandrium catenella</name>
    <name type="common">Red tide dinoflagellate</name>
    <name type="synonym">Gonyaulax catenella</name>
    <dbReference type="NCBI Taxonomy" id="2925"/>
    <lineage>
        <taxon>Eukaryota</taxon>
        <taxon>Sar</taxon>
        <taxon>Alveolata</taxon>
        <taxon>Dinophyceae</taxon>
        <taxon>Gonyaulacales</taxon>
        <taxon>Pyrocystaceae</taxon>
        <taxon>Alexandrium</taxon>
    </lineage>
</organism>
<sequence>MAKSASAAGRKPVMFVHVHKSGGSTMCHWATAVGERLDPYGAWCATMRFADFATPADYARSPGPGRETATCQERAQYFKKQALSWNVLEHELCRGDLCFDDFVYFTVLRETLDRIASQVNYEGPIDVDGVIRCIELSNASACPVSYRETGHARSWVFIDNLVVRMFGGCNATNAPPGRLTRAHLDAAVRNLDRFAAVIPLANLSSPRGQAAMDRVVGWHVPPDTEQFCQTDYAVVLTPVQAARLRELNRWDVELVGRYLAAWEAAEGGRGRAPGLGQAV</sequence>
<name>A0A7S1QM46_ALECA</name>
<evidence type="ECO:0008006" key="2">
    <source>
        <dbReference type="Google" id="ProtNLM"/>
    </source>
</evidence>
<protein>
    <recommendedName>
        <fullName evidence="2">Sulfotransferase family protein</fullName>
    </recommendedName>
</protein>
<accession>A0A7S1QM46</accession>
<proteinExistence type="predicted"/>
<gene>
    <name evidence="1" type="ORF">ACAT0790_LOCUS27882</name>
</gene>
<dbReference type="AlphaFoldDB" id="A0A7S1QM46"/>
<dbReference type="InterPro" id="IPR027417">
    <property type="entry name" value="P-loop_NTPase"/>
</dbReference>
<dbReference type="EMBL" id="HBGE01046223">
    <property type="protein sequence ID" value="CAD9142936.1"/>
    <property type="molecule type" value="Transcribed_RNA"/>
</dbReference>
<reference evidence="1" key="1">
    <citation type="submission" date="2021-01" db="EMBL/GenBank/DDBJ databases">
        <authorList>
            <person name="Corre E."/>
            <person name="Pelletier E."/>
            <person name="Niang G."/>
            <person name="Scheremetjew M."/>
            <person name="Finn R."/>
            <person name="Kale V."/>
            <person name="Holt S."/>
            <person name="Cochrane G."/>
            <person name="Meng A."/>
            <person name="Brown T."/>
            <person name="Cohen L."/>
        </authorList>
    </citation>
    <scope>NUCLEOTIDE SEQUENCE</scope>
    <source>
        <strain evidence="1">OF101</strain>
    </source>
</reference>
<dbReference type="Gene3D" id="3.40.50.300">
    <property type="entry name" value="P-loop containing nucleotide triphosphate hydrolases"/>
    <property type="match status" value="1"/>
</dbReference>